<proteinExistence type="predicted"/>
<sequence>MALFGILIKKKKLGWLEAGKVTIFSSKRKPQILNSFPLILSSTKRAKKSTN</sequence>
<name>A0A2P2L0F6_RHIMU</name>
<dbReference type="EMBL" id="GGEC01030977">
    <property type="protein sequence ID" value="MBX11461.1"/>
    <property type="molecule type" value="Transcribed_RNA"/>
</dbReference>
<evidence type="ECO:0000313" key="1">
    <source>
        <dbReference type="EMBL" id="MBX11461.1"/>
    </source>
</evidence>
<accession>A0A2P2L0F6</accession>
<reference evidence="1" key="1">
    <citation type="submission" date="2018-02" db="EMBL/GenBank/DDBJ databases">
        <title>Rhizophora mucronata_Transcriptome.</title>
        <authorList>
            <person name="Meera S.P."/>
            <person name="Sreeshan A."/>
            <person name="Augustine A."/>
        </authorList>
    </citation>
    <scope>NUCLEOTIDE SEQUENCE</scope>
    <source>
        <tissue evidence="1">Leaf</tissue>
    </source>
</reference>
<dbReference type="AlphaFoldDB" id="A0A2P2L0F6"/>
<protein>
    <submittedName>
        <fullName evidence="1">Uncharacterized protein</fullName>
    </submittedName>
</protein>
<organism evidence="1">
    <name type="scientific">Rhizophora mucronata</name>
    <name type="common">Asiatic mangrove</name>
    <dbReference type="NCBI Taxonomy" id="61149"/>
    <lineage>
        <taxon>Eukaryota</taxon>
        <taxon>Viridiplantae</taxon>
        <taxon>Streptophyta</taxon>
        <taxon>Embryophyta</taxon>
        <taxon>Tracheophyta</taxon>
        <taxon>Spermatophyta</taxon>
        <taxon>Magnoliopsida</taxon>
        <taxon>eudicotyledons</taxon>
        <taxon>Gunneridae</taxon>
        <taxon>Pentapetalae</taxon>
        <taxon>rosids</taxon>
        <taxon>fabids</taxon>
        <taxon>Malpighiales</taxon>
        <taxon>Rhizophoraceae</taxon>
        <taxon>Rhizophora</taxon>
    </lineage>
</organism>